<comment type="caution">
    <text evidence="5">The sequence shown here is derived from an EMBL/GenBank/DDBJ whole genome shotgun (WGS) entry which is preliminary data.</text>
</comment>
<dbReference type="GO" id="GO:0042407">
    <property type="term" value="P:cristae formation"/>
    <property type="evidence" value="ECO:0007669"/>
    <property type="project" value="TreeGrafter"/>
</dbReference>
<dbReference type="AlphaFoldDB" id="A0A8S1HHW2"/>
<dbReference type="CDD" id="cd06257">
    <property type="entry name" value="DnaJ"/>
    <property type="match status" value="1"/>
</dbReference>
<keyword evidence="3" id="KW-0472">Membrane</keyword>
<reference evidence="5" key="1">
    <citation type="submission" date="2020-10" db="EMBL/GenBank/DDBJ databases">
        <authorList>
            <person name="Kikuchi T."/>
        </authorList>
    </citation>
    <scope>NUCLEOTIDE SEQUENCE</scope>
    <source>
        <strain evidence="5">NKZ352</strain>
    </source>
</reference>
<evidence type="ECO:0000259" key="4">
    <source>
        <dbReference type="Pfam" id="PF11875"/>
    </source>
</evidence>
<dbReference type="InterPro" id="IPR001623">
    <property type="entry name" value="DnaJ_domain"/>
</dbReference>
<evidence type="ECO:0000313" key="5">
    <source>
        <dbReference type="EMBL" id="CAD6193991.1"/>
    </source>
</evidence>
<dbReference type="OrthoDB" id="18010at2759"/>
<keyword evidence="3" id="KW-0812">Transmembrane</keyword>
<feature type="transmembrane region" description="Helical" evidence="3">
    <location>
        <begin position="656"/>
        <end position="678"/>
    </location>
</feature>
<accession>A0A8S1HHW2</accession>
<feature type="region of interest" description="Disordered" evidence="2">
    <location>
        <begin position="505"/>
        <end position="533"/>
    </location>
</feature>
<evidence type="ECO:0000256" key="1">
    <source>
        <dbReference type="ARBA" id="ARBA00023186"/>
    </source>
</evidence>
<gene>
    <name evidence="5" type="ORF">CAUJ_LOCUS9910</name>
</gene>
<protein>
    <recommendedName>
        <fullName evidence="4">DnaJ-like protein C11 C-terminal domain-containing protein</fullName>
    </recommendedName>
</protein>
<keyword evidence="3" id="KW-1133">Transmembrane helix</keyword>
<dbReference type="Pfam" id="PF11875">
    <property type="entry name" value="DnaJ-like_C11_C"/>
    <property type="match status" value="1"/>
</dbReference>
<dbReference type="Proteomes" id="UP000835052">
    <property type="component" value="Unassembled WGS sequence"/>
</dbReference>
<dbReference type="SUPFAM" id="SSF46565">
    <property type="entry name" value="Chaperone J-domain"/>
    <property type="match status" value="1"/>
</dbReference>
<keyword evidence="1" id="KW-0143">Chaperone</keyword>
<evidence type="ECO:0000256" key="2">
    <source>
        <dbReference type="SAM" id="MobiDB-lite"/>
    </source>
</evidence>
<dbReference type="InterPro" id="IPR052243">
    <property type="entry name" value="Mito_inner_membrane_organizer"/>
</dbReference>
<sequence length="689" mass="76429">MSLSSGDSLCGDDEDADFLLDEEEEIDFYAILNVPRDANEEDIIKSLSKKMLNIRRAHEVLMDPKKRAIYDALGVQGLDTQGWELVSRSANPDSIRREYEFLQRLKERELMLQRVHPTSAFIMKTSLTGLFHEQPEDRYPPQFVGIALTQSVDCAFTGIDRLGLVGRVKTGNGRGDGNVSAIWKRAAGQFNVENTVTLSPDSAGWAVRVARNVFKRAAVIVQPQLTYSFLHEALVPSVLLSNIILNFSPIQSAITTTMVHTAADTHQPKAVVSLTLAPTNSNVRLVYYRRQPERDSFTEASVQMTTFGIAPALTVERRLTRYSRVGVSLQFAFPSCLLSTKFKLKTGQSSFEWQCVLCDDKDALARSVIYGVVAPYFLVQVTKYVFRSWWDKAASMITDEGRDGEREVDSAKREEAANVVSLMRSTADRIRREEQSRHGVIILEARYGQSAPGATKAYPMADETRTIDVAVPLQAMVNDSQLRVYATAKHQLPGFYDPCPGEAKKMGEKMQAPTNPPGYDEAQSSGEHRGTSAPAVEAEVFQQNHGNDMQGQPTEMAPPPSYQAAMSYPAAPTYGGIEQPKPMVPQQPPIYYQQPPPFITQTRLPQPNDAVVQAIRANVAPTTANVVVHIQQGIQCRHCHAGVVTRQTDMCCLLCLVLLTIFTFPLGLIFLCCVPCTVQNRCSNCQRLA</sequence>
<evidence type="ECO:0000256" key="3">
    <source>
        <dbReference type="SAM" id="Phobius"/>
    </source>
</evidence>
<dbReference type="GO" id="GO:0005739">
    <property type="term" value="C:mitochondrion"/>
    <property type="evidence" value="ECO:0007669"/>
    <property type="project" value="GOC"/>
</dbReference>
<name>A0A8S1HHW2_9PELO</name>
<organism evidence="5 6">
    <name type="scientific">Caenorhabditis auriculariae</name>
    <dbReference type="NCBI Taxonomy" id="2777116"/>
    <lineage>
        <taxon>Eukaryota</taxon>
        <taxon>Metazoa</taxon>
        <taxon>Ecdysozoa</taxon>
        <taxon>Nematoda</taxon>
        <taxon>Chromadorea</taxon>
        <taxon>Rhabditida</taxon>
        <taxon>Rhabditina</taxon>
        <taxon>Rhabditomorpha</taxon>
        <taxon>Rhabditoidea</taxon>
        <taxon>Rhabditidae</taxon>
        <taxon>Peloderinae</taxon>
        <taxon>Caenorhabditis</taxon>
    </lineage>
</organism>
<dbReference type="InterPro" id="IPR019317">
    <property type="entry name" value="BRI3"/>
</dbReference>
<dbReference type="Pfam" id="PF10164">
    <property type="entry name" value="BRI3"/>
    <property type="match status" value="1"/>
</dbReference>
<evidence type="ECO:0000313" key="6">
    <source>
        <dbReference type="Proteomes" id="UP000835052"/>
    </source>
</evidence>
<keyword evidence="6" id="KW-1185">Reference proteome</keyword>
<proteinExistence type="predicted"/>
<dbReference type="InterPro" id="IPR036869">
    <property type="entry name" value="J_dom_sf"/>
</dbReference>
<dbReference type="EMBL" id="CAJGYM010000040">
    <property type="protein sequence ID" value="CAD6193991.1"/>
    <property type="molecule type" value="Genomic_DNA"/>
</dbReference>
<dbReference type="PANTHER" id="PTHR44157">
    <property type="entry name" value="DNAJ HOMOLOG SUBFAMILY C MEMBER 11"/>
    <property type="match status" value="1"/>
</dbReference>
<feature type="domain" description="DnaJ-like protein C11 C-terminal" evidence="4">
    <location>
        <begin position="405"/>
        <end position="506"/>
    </location>
</feature>
<dbReference type="InterPro" id="IPR024586">
    <property type="entry name" value="DnaJ-like_C11_C"/>
</dbReference>
<dbReference type="PANTHER" id="PTHR44157:SF1">
    <property type="entry name" value="DNAJ HOMOLOG SUBFAMILY C MEMBER 11"/>
    <property type="match status" value="1"/>
</dbReference>